<keyword evidence="4" id="KW-1003">Cell membrane</keyword>
<feature type="transmembrane region" description="Helical" evidence="8">
    <location>
        <begin position="174"/>
        <end position="194"/>
    </location>
</feature>
<feature type="transmembrane region" description="Helical" evidence="8">
    <location>
        <begin position="227"/>
        <end position="246"/>
    </location>
</feature>
<dbReference type="PANTHER" id="PTHR23502:SF132">
    <property type="entry name" value="POLYAMINE TRANSPORTER 2-RELATED"/>
    <property type="match status" value="1"/>
</dbReference>
<dbReference type="AlphaFoldDB" id="A0A154LC11"/>
<proteinExistence type="inferred from homology"/>
<comment type="similarity">
    <text evidence="2 8">Belongs to the major facilitator superfamily. Bcr/CmlA family.</text>
</comment>
<feature type="transmembrane region" description="Helical" evidence="8">
    <location>
        <begin position="146"/>
        <end position="168"/>
    </location>
</feature>
<dbReference type="Pfam" id="PF07690">
    <property type="entry name" value="MFS_1"/>
    <property type="match status" value="1"/>
</dbReference>
<feature type="transmembrane region" description="Helical" evidence="8">
    <location>
        <begin position="21"/>
        <end position="40"/>
    </location>
</feature>
<dbReference type="SUPFAM" id="SSF103473">
    <property type="entry name" value="MFS general substrate transporter"/>
    <property type="match status" value="1"/>
</dbReference>
<sequence length="414" mass="44613">MTESQKSGATIARPLPGFVEFVVLMAITIGLVALSIDNLLPAFGPIALDYGIEDGNRMQLLIYVFMIAFGLMQIVYGPLADSFGRKRVLMLGLFIYAIGTVMAIFADSYDHLLVARFVQGLGAAAPRVLTIAITRDCFEGREMARVMSFVMMIFIIVPVFAPASGSLILALANWHMIFVSTLVLAIIIAVWYSLRMPETLNPEYRHKLSLSRIARDIKTTITTRQTLGYATAMGLMFACLMAYIGSAQQIFETEVYGLGVWFPLVFGMIAACMSVSSFVNARLVRKIGMHKLSQGGLLVMAISSLINLGIAFAFDGAPPLPVFGVGLTVTLFCFSMTMPNFNSLAMEPVGRIAGTASSMIGVYSTLIGVVAGGIIGQLFNGTVIPLIGGYLALAVLAIVIVGITERGKFFHATH</sequence>
<dbReference type="PANTHER" id="PTHR23502">
    <property type="entry name" value="MAJOR FACILITATOR SUPERFAMILY"/>
    <property type="match status" value="1"/>
</dbReference>
<evidence type="ECO:0000256" key="6">
    <source>
        <dbReference type="ARBA" id="ARBA00022989"/>
    </source>
</evidence>
<feature type="transmembrane region" description="Helical" evidence="8">
    <location>
        <begin position="382"/>
        <end position="404"/>
    </location>
</feature>
<evidence type="ECO:0000256" key="1">
    <source>
        <dbReference type="ARBA" id="ARBA00004651"/>
    </source>
</evidence>
<feature type="transmembrane region" description="Helical" evidence="8">
    <location>
        <begin position="88"/>
        <end position="106"/>
    </location>
</feature>
<feature type="transmembrane region" description="Helical" evidence="8">
    <location>
        <begin position="353"/>
        <end position="376"/>
    </location>
</feature>
<reference evidence="10 11" key="1">
    <citation type="submission" date="2015-12" db="EMBL/GenBank/DDBJ databases">
        <title>Genome sequence of Thalassospira lucentensis MCCC 1A02072.</title>
        <authorList>
            <person name="Lu L."/>
            <person name="Lai Q."/>
            <person name="Shao Z."/>
            <person name="Qian P."/>
        </authorList>
    </citation>
    <scope>NUCLEOTIDE SEQUENCE [LARGE SCALE GENOMIC DNA]</scope>
    <source>
        <strain evidence="10 11">MCCC 1A02072</strain>
    </source>
</reference>
<dbReference type="EMBL" id="LPVY01000001">
    <property type="protein sequence ID" value="KZB69486.1"/>
    <property type="molecule type" value="Genomic_DNA"/>
</dbReference>
<evidence type="ECO:0000313" key="11">
    <source>
        <dbReference type="Proteomes" id="UP000076335"/>
    </source>
</evidence>
<dbReference type="InterPro" id="IPR036259">
    <property type="entry name" value="MFS_trans_sf"/>
</dbReference>
<dbReference type="GO" id="GO:0042910">
    <property type="term" value="F:xenobiotic transmembrane transporter activity"/>
    <property type="evidence" value="ECO:0007669"/>
    <property type="project" value="InterPro"/>
</dbReference>
<name>A0A154LC11_9PROT</name>
<dbReference type="InterPro" id="IPR020846">
    <property type="entry name" value="MFS_dom"/>
</dbReference>
<dbReference type="InterPro" id="IPR011701">
    <property type="entry name" value="MFS"/>
</dbReference>
<evidence type="ECO:0000256" key="7">
    <source>
        <dbReference type="ARBA" id="ARBA00023136"/>
    </source>
</evidence>
<protein>
    <recommendedName>
        <fullName evidence="8">Bcr/CflA family efflux transporter</fullName>
    </recommendedName>
</protein>
<evidence type="ECO:0000256" key="8">
    <source>
        <dbReference type="RuleBase" id="RU365088"/>
    </source>
</evidence>
<dbReference type="RefSeq" id="WP_062947785.1">
    <property type="nucleotide sequence ID" value="NZ_LPVY01000001.1"/>
</dbReference>
<feature type="transmembrane region" description="Helical" evidence="8">
    <location>
        <begin position="320"/>
        <end position="341"/>
    </location>
</feature>
<dbReference type="CDD" id="cd17320">
    <property type="entry name" value="MFS_MdfA_MDR_like"/>
    <property type="match status" value="1"/>
</dbReference>
<evidence type="ECO:0000259" key="9">
    <source>
        <dbReference type="PROSITE" id="PS50850"/>
    </source>
</evidence>
<dbReference type="PROSITE" id="PS50850">
    <property type="entry name" value="MFS"/>
    <property type="match status" value="1"/>
</dbReference>
<keyword evidence="5 8" id="KW-0812">Transmembrane</keyword>
<feature type="transmembrane region" description="Helical" evidence="8">
    <location>
        <begin position="258"/>
        <end position="283"/>
    </location>
</feature>
<feature type="transmembrane region" description="Helical" evidence="8">
    <location>
        <begin position="112"/>
        <end position="134"/>
    </location>
</feature>
<evidence type="ECO:0000256" key="3">
    <source>
        <dbReference type="ARBA" id="ARBA00022448"/>
    </source>
</evidence>
<feature type="transmembrane region" description="Helical" evidence="8">
    <location>
        <begin position="60"/>
        <end position="76"/>
    </location>
</feature>
<keyword evidence="7 8" id="KW-0472">Membrane</keyword>
<dbReference type="NCBIfam" id="TIGR00710">
    <property type="entry name" value="efflux_Bcr_CflA"/>
    <property type="match status" value="1"/>
</dbReference>
<feature type="domain" description="Major facilitator superfamily (MFS) profile" evidence="9">
    <location>
        <begin position="21"/>
        <end position="406"/>
    </location>
</feature>
<evidence type="ECO:0000313" key="10">
    <source>
        <dbReference type="EMBL" id="KZB69486.1"/>
    </source>
</evidence>
<keyword evidence="6 8" id="KW-1133">Transmembrane helix</keyword>
<organism evidence="10 11">
    <name type="scientific">Thalassospira lucentensis</name>
    <dbReference type="NCBI Taxonomy" id="168935"/>
    <lineage>
        <taxon>Bacteria</taxon>
        <taxon>Pseudomonadati</taxon>
        <taxon>Pseudomonadota</taxon>
        <taxon>Alphaproteobacteria</taxon>
        <taxon>Rhodospirillales</taxon>
        <taxon>Thalassospiraceae</taxon>
        <taxon>Thalassospira</taxon>
    </lineage>
</organism>
<feature type="transmembrane region" description="Helical" evidence="8">
    <location>
        <begin position="295"/>
        <end position="314"/>
    </location>
</feature>
<accession>A0A154LC11</accession>
<dbReference type="OrthoDB" id="9800416at2"/>
<dbReference type="InterPro" id="IPR004812">
    <property type="entry name" value="Efflux_drug-R_Bcr/CmlA"/>
</dbReference>
<evidence type="ECO:0000256" key="5">
    <source>
        <dbReference type="ARBA" id="ARBA00022692"/>
    </source>
</evidence>
<dbReference type="Gene3D" id="1.20.1720.10">
    <property type="entry name" value="Multidrug resistance protein D"/>
    <property type="match status" value="1"/>
</dbReference>
<dbReference type="GO" id="GO:0005886">
    <property type="term" value="C:plasma membrane"/>
    <property type="evidence" value="ECO:0007669"/>
    <property type="project" value="UniProtKB-SubCell"/>
</dbReference>
<comment type="subcellular location">
    <subcellularLocation>
        <location evidence="8">Cell inner membrane</location>
        <topology evidence="8">Multi-pass membrane protein</topology>
    </subcellularLocation>
    <subcellularLocation>
        <location evidence="1">Cell membrane</location>
        <topology evidence="1">Multi-pass membrane protein</topology>
    </subcellularLocation>
</comment>
<evidence type="ECO:0000256" key="2">
    <source>
        <dbReference type="ARBA" id="ARBA00006236"/>
    </source>
</evidence>
<evidence type="ECO:0000256" key="4">
    <source>
        <dbReference type="ARBA" id="ARBA00022475"/>
    </source>
</evidence>
<comment type="caution">
    <text evidence="10">The sequence shown here is derived from an EMBL/GenBank/DDBJ whole genome shotgun (WGS) entry which is preliminary data.</text>
</comment>
<gene>
    <name evidence="10" type="ORF">AUP42_00275</name>
</gene>
<dbReference type="GO" id="GO:1990961">
    <property type="term" value="P:xenobiotic detoxification by transmembrane export across the plasma membrane"/>
    <property type="evidence" value="ECO:0007669"/>
    <property type="project" value="InterPro"/>
</dbReference>
<keyword evidence="8" id="KW-0997">Cell inner membrane</keyword>
<dbReference type="Proteomes" id="UP000076335">
    <property type="component" value="Unassembled WGS sequence"/>
</dbReference>
<keyword evidence="3 8" id="KW-0813">Transport</keyword>